<evidence type="ECO:0000313" key="2">
    <source>
        <dbReference type="Proteomes" id="UP000028681"/>
    </source>
</evidence>
<proteinExistence type="predicted"/>
<dbReference type="KEGG" id="ete:ETEE_1825"/>
<accession>A0A076LNI2</accession>
<dbReference type="Proteomes" id="UP000028681">
    <property type="component" value="Chromosome"/>
</dbReference>
<reference evidence="1 2" key="1">
    <citation type="journal article" date="2012" name="PLoS ONE">
        <title>Edwardsiella comparative phylogenomics reveal the new intra/inter-species taxonomic relationships, virulence evolution and niche adaptation mechanisms.</title>
        <authorList>
            <person name="Yang M."/>
            <person name="Lv Y."/>
            <person name="Xiao J."/>
            <person name="Wu H."/>
            <person name="Zheng H."/>
            <person name="Liu Q."/>
            <person name="Zhang Y."/>
            <person name="Wang Q."/>
        </authorList>
    </citation>
    <scope>NUCLEOTIDE SEQUENCE [LARGE SCALE GENOMIC DNA]</scope>
    <source>
        <strain evidence="2">080813</strain>
    </source>
</reference>
<sequence length="39" mass="4462">MARFYHNPFSLADPATTEKSLRKTAQFLSASFDSVYLYS</sequence>
<dbReference type="AlphaFoldDB" id="A0A076LNI2"/>
<evidence type="ECO:0000313" key="1">
    <source>
        <dbReference type="EMBL" id="AIJ08272.1"/>
    </source>
</evidence>
<dbReference type="HOGENOM" id="CLU_3308815_0_0_6"/>
<organism evidence="1 2">
    <name type="scientific">Edwardsiella anguillarum ET080813</name>
    <dbReference type="NCBI Taxonomy" id="667120"/>
    <lineage>
        <taxon>Bacteria</taxon>
        <taxon>Pseudomonadati</taxon>
        <taxon>Pseudomonadota</taxon>
        <taxon>Gammaproteobacteria</taxon>
        <taxon>Enterobacterales</taxon>
        <taxon>Hafniaceae</taxon>
        <taxon>Edwardsiella</taxon>
    </lineage>
</organism>
<name>A0A076LNI2_9GAMM</name>
<dbReference type="EMBL" id="CP006664">
    <property type="protein sequence ID" value="AIJ08272.1"/>
    <property type="molecule type" value="Genomic_DNA"/>
</dbReference>
<gene>
    <name evidence="1" type="ORF">ETEE_1825</name>
</gene>
<protein>
    <submittedName>
        <fullName evidence="1">Uncharacterized protein</fullName>
    </submittedName>
</protein>